<protein>
    <submittedName>
        <fullName evidence="3">MarR family transcriptional regulator</fullName>
    </submittedName>
</protein>
<dbReference type="InterPro" id="IPR036390">
    <property type="entry name" value="WH_DNA-bd_sf"/>
</dbReference>
<feature type="domain" description="HTH marR-type" evidence="2">
    <location>
        <begin position="15"/>
        <end position="151"/>
    </location>
</feature>
<evidence type="ECO:0000313" key="4">
    <source>
        <dbReference type="Proteomes" id="UP000324965"/>
    </source>
</evidence>
<dbReference type="Proteomes" id="UP000324965">
    <property type="component" value="Unassembled WGS sequence"/>
</dbReference>
<dbReference type="RefSeq" id="WP_149509771.1">
    <property type="nucleotide sequence ID" value="NZ_VDFC01000010.1"/>
</dbReference>
<dbReference type="PANTHER" id="PTHR33164">
    <property type="entry name" value="TRANSCRIPTIONAL REGULATOR, MARR FAMILY"/>
    <property type="match status" value="1"/>
</dbReference>
<feature type="compositionally biased region" description="Basic and acidic residues" evidence="1">
    <location>
        <begin position="156"/>
        <end position="167"/>
    </location>
</feature>
<dbReference type="PROSITE" id="PS50995">
    <property type="entry name" value="HTH_MARR_2"/>
    <property type="match status" value="1"/>
</dbReference>
<feature type="compositionally biased region" description="Pro residues" evidence="1">
    <location>
        <begin position="169"/>
        <end position="178"/>
    </location>
</feature>
<dbReference type="EMBL" id="VDFC01000010">
    <property type="protein sequence ID" value="KAA0942216.1"/>
    <property type="molecule type" value="Genomic_DNA"/>
</dbReference>
<keyword evidence="4" id="KW-1185">Reference proteome</keyword>
<dbReference type="SUPFAM" id="SSF46785">
    <property type="entry name" value="Winged helix' DNA-binding domain"/>
    <property type="match status" value="1"/>
</dbReference>
<dbReference type="GO" id="GO:0006950">
    <property type="term" value="P:response to stress"/>
    <property type="evidence" value="ECO:0007669"/>
    <property type="project" value="TreeGrafter"/>
</dbReference>
<dbReference type="Pfam" id="PF12802">
    <property type="entry name" value="MarR_2"/>
    <property type="match status" value="1"/>
</dbReference>
<dbReference type="InterPro" id="IPR036388">
    <property type="entry name" value="WH-like_DNA-bd_sf"/>
</dbReference>
<dbReference type="Gene3D" id="1.10.10.10">
    <property type="entry name" value="Winged helix-like DNA-binding domain superfamily/Winged helix DNA-binding domain"/>
    <property type="match status" value="1"/>
</dbReference>
<dbReference type="InterPro" id="IPR000835">
    <property type="entry name" value="HTH_MarR-typ"/>
</dbReference>
<dbReference type="InterPro" id="IPR039422">
    <property type="entry name" value="MarR/SlyA-like"/>
</dbReference>
<evidence type="ECO:0000313" key="3">
    <source>
        <dbReference type="EMBL" id="KAA0942216.1"/>
    </source>
</evidence>
<gene>
    <name evidence="3" type="ORF">FGF04_03825</name>
</gene>
<evidence type="ECO:0000256" key="1">
    <source>
        <dbReference type="SAM" id="MobiDB-lite"/>
    </source>
</evidence>
<proteinExistence type="predicted"/>
<name>A0A5B0BKJ9_9ACTN</name>
<dbReference type="SMART" id="SM00347">
    <property type="entry name" value="HTH_MARR"/>
    <property type="match status" value="1"/>
</dbReference>
<dbReference type="PANTHER" id="PTHR33164:SF106">
    <property type="entry name" value="TRANSCRIPTIONAL REGULATORY PROTEIN"/>
    <property type="match status" value="1"/>
</dbReference>
<comment type="caution">
    <text evidence="3">The sequence shown here is derived from an EMBL/GenBank/DDBJ whole genome shotgun (WGS) entry which is preliminary data.</text>
</comment>
<evidence type="ECO:0000259" key="2">
    <source>
        <dbReference type="PROSITE" id="PS50995"/>
    </source>
</evidence>
<accession>A0A5B0BKJ9</accession>
<dbReference type="AlphaFoldDB" id="A0A5B0BKJ9"/>
<reference evidence="3 4" key="1">
    <citation type="submission" date="2019-05" db="EMBL/GenBank/DDBJ databases">
        <authorList>
            <person name="Hariharan J."/>
            <person name="Choudoir M.J."/>
            <person name="Diebold P."/>
            <person name="Panke-Buisse K."/>
            <person name="Buckley D.H."/>
        </authorList>
    </citation>
    <scope>NUCLEOTIDE SEQUENCE [LARGE SCALE GENOMIC DNA]</scope>
    <source>
        <strain evidence="3 4">SUN51</strain>
    </source>
</reference>
<dbReference type="OrthoDB" id="3173926at2"/>
<sequence>MTDLDPLTSEWAPEQIEVMQRLRDWAIAFGELNQHLASWMDLPGSDALALGRIVFAAESGTPLSPAQLSRQIGMTSGATTVLLNRLETAGHIHRSRESSDRRRVTLRPTPAARERAGRFLAFAGTEIAATLRGAAPGELRGAADLLARMTAAATEATERLAREKRLPDASPPPGRTGS</sequence>
<feature type="region of interest" description="Disordered" evidence="1">
    <location>
        <begin position="156"/>
        <end position="178"/>
    </location>
</feature>
<dbReference type="GO" id="GO:0003700">
    <property type="term" value="F:DNA-binding transcription factor activity"/>
    <property type="evidence" value="ECO:0007669"/>
    <property type="project" value="InterPro"/>
</dbReference>
<organism evidence="3 4">
    <name type="scientific">Streptomyces apricus</name>
    <dbReference type="NCBI Taxonomy" id="1828112"/>
    <lineage>
        <taxon>Bacteria</taxon>
        <taxon>Bacillati</taxon>
        <taxon>Actinomycetota</taxon>
        <taxon>Actinomycetes</taxon>
        <taxon>Kitasatosporales</taxon>
        <taxon>Streptomycetaceae</taxon>
        <taxon>Streptomyces</taxon>
    </lineage>
</organism>
<dbReference type="PRINTS" id="PR00598">
    <property type="entry name" value="HTHMARR"/>
</dbReference>